<dbReference type="OrthoDB" id="9773403at2"/>
<dbReference type="SMART" id="SM00842">
    <property type="entry name" value="FtsA"/>
    <property type="match status" value="1"/>
</dbReference>
<dbReference type="InterPro" id="IPR003494">
    <property type="entry name" value="SHS2_FtsA"/>
</dbReference>
<keyword evidence="2" id="KW-0132">Cell division</keyword>
<dbReference type="InterPro" id="IPR005883">
    <property type="entry name" value="PilM"/>
</dbReference>
<dbReference type="InterPro" id="IPR043129">
    <property type="entry name" value="ATPase_NBD"/>
</dbReference>
<dbReference type="SUPFAM" id="SSF53067">
    <property type="entry name" value="Actin-like ATPase domain"/>
    <property type="match status" value="2"/>
</dbReference>
<reference evidence="2 3" key="1">
    <citation type="submission" date="2018-03" db="EMBL/GenBank/DDBJ databases">
        <title>Draft Genome Sequences of the Obligatory Marine Myxobacteria Enhygromyxa salina SWB005.</title>
        <authorList>
            <person name="Poehlein A."/>
            <person name="Moghaddam J.A."/>
            <person name="Harms H."/>
            <person name="Alanjari M."/>
            <person name="Koenig G.M."/>
            <person name="Daniel R."/>
            <person name="Schaeberle T.F."/>
        </authorList>
    </citation>
    <scope>NUCLEOTIDE SEQUENCE [LARGE SCALE GENOMIC DNA]</scope>
    <source>
        <strain evidence="2 3">SWB005</strain>
    </source>
</reference>
<proteinExistence type="predicted"/>
<dbReference type="PANTHER" id="PTHR32432:SF3">
    <property type="entry name" value="ETHANOLAMINE UTILIZATION PROTEIN EUTJ"/>
    <property type="match status" value="1"/>
</dbReference>
<organism evidence="2 3">
    <name type="scientific">Enhygromyxa salina</name>
    <dbReference type="NCBI Taxonomy" id="215803"/>
    <lineage>
        <taxon>Bacteria</taxon>
        <taxon>Pseudomonadati</taxon>
        <taxon>Myxococcota</taxon>
        <taxon>Polyangia</taxon>
        <taxon>Nannocystales</taxon>
        <taxon>Nannocystaceae</taxon>
        <taxon>Enhygromyxa</taxon>
    </lineage>
</organism>
<dbReference type="EMBL" id="PVNK01000296">
    <property type="protein sequence ID" value="PRP90085.1"/>
    <property type="molecule type" value="Genomic_DNA"/>
</dbReference>
<evidence type="ECO:0000313" key="3">
    <source>
        <dbReference type="Proteomes" id="UP000237968"/>
    </source>
</evidence>
<dbReference type="CDD" id="cd24049">
    <property type="entry name" value="ASKHA_NBD_PilM"/>
    <property type="match status" value="1"/>
</dbReference>
<dbReference type="RefSeq" id="WP_106395952.1">
    <property type="nucleotide sequence ID" value="NZ_PVNK01000296.1"/>
</dbReference>
<dbReference type="PANTHER" id="PTHR32432">
    <property type="entry name" value="CELL DIVISION PROTEIN FTSA-RELATED"/>
    <property type="match status" value="1"/>
</dbReference>
<dbReference type="InterPro" id="IPR050696">
    <property type="entry name" value="FtsA/MreB"/>
</dbReference>
<evidence type="ECO:0000259" key="1">
    <source>
        <dbReference type="SMART" id="SM00842"/>
    </source>
</evidence>
<dbReference type="Gene3D" id="3.30.1490.300">
    <property type="match status" value="1"/>
</dbReference>
<evidence type="ECO:0000313" key="2">
    <source>
        <dbReference type="EMBL" id="PRP90085.1"/>
    </source>
</evidence>
<name>A0A2S9XB59_9BACT</name>
<keyword evidence="3" id="KW-1185">Reference proteome</keyword>
<dbReference type="NCBIfam" id="TIGR01175">
    <property type="entry name" value="pilM"/>
    <property type="match status" value="1"/>
</dbReference>
<dbReference type="Proteomes" id="UP000237968">
    <property type="component" value="Unassembled WGS sequence"/>
</dbReference>
<dbReference type="Gene3D" id="3.30.420.40">
    <property type="match status" value="2"/>
</dbReference>
<dbReference type="Pfam" id="PF11104">
    <property type="entry name" value="PilM_2"/>
    <property type="match status" value="1"/>
</dbReference>
<feature type="domain" description="SHS2" evidence="1">
    <location>
        <begin position="5"/>
        <end position="170"/>
    </location>
</feature>
<sequence length="351" mass="37406">MARQCIGLDIGSSSIKLVQVKLSRKSYSLQNFGIEPLPPGAIVDGAIANHGAVADAIRNLSKRIHLRGKDVATAVSGNSVIIRRLQIPAMEGAALAEQMEWEVKQNVPFAREEVIVDWEVLVPRTPDGQMEVALVAAKREIVEQYVEAVKGAGLNPSVVDTDAFAMQNAVENSMGFTENETVAVINVGAHFSTIVIVSGGQPVFHRNLAAGGDTFTEAIRHRLAVGMDGAEAYKVGGGGGGGAAEVVPQEVHRVLAQVSEQVSSEFQRTIDFYLGDAIGASLGRVFLTGGSALVPQLPKAIQDRSRVPVTIFDPFASIVVDARRFDVEYLRVNAPVATVAFGLAMRRPGDK</sequence>
<accession>A0A2S9XB59</accession>
<gene>
    <name evidence="2" type="primary">ftsA_2</name>
    <name evidence="2" type="ORF">ENSA5_68220</name>
</gene>
<dbReference type="AlphaFoldDB" id="A0A2S9XB59"/>
<dbReference type="PIRSF" id="PIRSF019169">
    <property type="entry name" value="PilM"/>
    <property type="match status" value="1"/>
</dbReference>
<dbReference type="GO" id="GO:0051301">
    <property type="term" value="P:cell division"/>
    <property type="evidence" value="ECO:0007669"/>
    <property type="project" value="UniProtKB-KW"/>
</dbReference>
<comment type="caution">
    <text evidence="2">The sequence shown here is derived from an EMBL/GenBank/DDBJ whole genome shotgun (WGS) entry which is preliminary data.</text>
</comment>
<protein>
    <submittedName>
        <fullName evidence="2">Cell division protein FtsA</fullName>
    </submittedName>
</protein>
<keyword evidence="2" id="KW-0131">Cell cycle</keyword>